<dbReference type="Pfam" id="PF00028">
    <property type="entry name" value="Cadherin"/>
    <property type="match status" value="32"/>
</dbReference>
<dbReference type="InterPro" id="IPR001881">
    <property type="entry name" value="EGF-like_Ca-bd_dom"/>
</dbReference>
<dbReference type="SMART" id="SM00282">
    <property type="entry name" value="LamG"/>
    <property type="match status" value="2"/>
</dbReference>
<feature type="domain" description="Cadherin" evidence="15">
    <location>
        <begin position="1198"/>
        <end position="1303"/>
    </location>
</feature>
<feature type="compositionally biased region" description="Polar residues" evidence="10">
    <location>
        <begin position="4756"/>
        <end position="4786"/>
    </location>
</feature>
<protein>
    <submittedName>
        <fullName evidence="17">Cadherin-related tumor suppressor</fullName>
    </submittedName>
</protein>
<dbReference type="InterPro" id="IPR013320">
    <property type="entry name" value="ConA-like_dom_sf"/>
</dbReference>
<name>A0A6J1N1C3_BICAN</name>
<feature type="domain" description="Cadherin" evidence="15">
    <location>
        <begin position="2044"/>
        <end position="2149"/>
    </location>
</feature>
<feature type="domain" description="Cadherin" evidence="15">
    <location>
        <begin position="2363"/>
        <end position="2467"/>
    </location>
</feature>
<feature type="domain" description="Cadherin" evidence="15">
    <location>
        <begin position="1628"/>
        <end position="1733"/>
    </location>
</feature>
<feature type="region of interest" description="Disordered" evidence="10">
    <location>
        <begin position="4656"/>
        <end position="4717"/>
    </location>
</feature>
<feature type="domain" description="Cadherin" evidence="15">
    <location>
        <begin position="985"/>
        <end position="1088"/>
    </location>
</feature>
<dbReference type="SUPFAM" id="SSF49313">
    <property type="entry name" value="Cadherin-like"/>
    <property type="match status" value="34"/>
</dbReference>
<comment type="subcellular location">
    <subcellularLocation>
        <location evidence="1">Membrane</location>
    </subcellularLocation>
</comment>
<feature type="domain" description="Cadherin" evidence="15">
    <location>
        <begin position="1089"/>
        <end position="1197"/>
    </location>
</feature>
<feature type="disulfide bond" evidence="9">
    <location>
        <begin position="3942"/>
        <end position="3951"/>
    </location>
</feature>
<dbReference type="Gene3D" id="2.10.25.10">
    <property type="entry name" value="Laminin"/>
    <property type="match status" value="4"/>
</dbReference>
<dbReference type="GO" id="GO:0016327">
    <property type="term" value="C:apicolateral plasma membrane"/>
    <property type="evidence" value="ECO:0007669"/>
    <property type="project" value="UniProtKB-ARBA"/>
</dbReference>
<feature type="domain" description="Cadherin" evidence="15">
    <location>
        <begin position="1539"/>
        <end position="1616"/>
    </location>
</feature>
<dbReference type="SMART" id="SM00112">
    <property type="entry name" value="CA"/>
    <property type="match status" value="34"/>
</dbReference>
<feature type="domain" description="Cadherin" evidence="15">
    <location>
        <begin position="461"/>
        <end position="565"/>
    </location>
</feature>
<feature type="domain" description="Cadherin" evidence="15">
    <location>
        <begin position="2681"/>
        <end position="2784"/>
    </location>
</feature>
<dbReference type="PROSITE" id="PS00022">
    <property type="entry name" value="EGF_1"/>
    <property type="match status" value="4"/>
</dbReference>
<feature type="domain" description="Cadherin" evidence="15">
    <location>
        <begin position="125"/>
        <end position="238"/>
    </location>
</feature>
<feature type="domain" description="EGF-like" evidence="14">
    <location>
        <begin position="3875"/>
        <end position="3911"/>
    </location>
</feature>
<feature type="domain" description="Cadherin" evidence="15">
    <location>
        <begin position="3206"/>
        <end position="3308"/>
    </location>
</feature>
<feature type="domain" description="Cadherin" evidence="15">
    <location>
        <begin position="2575"/>
        <end position="2680"/>
    </location>
</feature>
<dbReference type="Pfam" id="PF25374">
    <property type="entry name" value="Cadherin_FAT4_N"/>
    <property type="match status" value="1"/>
</dbReference>
<feature type="domain" description="Cadherin" evidence="15">
    <location>
        <begin position="1833"/>
        <end position="1937"/>
    </location>
</feature>
<evidence type="ECO:0000259" key="14">
    <source>
        <dbReference type="PROSITE" id="PS50026"/>
    </source>
</evidence>
<keyword evidence="6 11" id="KW-0472">Membrane</keyword>
<dbReference type="PROSITE" id="PS50268">
    <property type="entry name" value="CADHERIN_2"/>
    <property type="match status" value="33"/>
</dbReference>
<dbReference type="Pfam" id="PF02210">
    <property type="entry name" value="Laminin_G_2"/>
    <property type="match status" value="1"/>
</dbReference>
<feature type="disulfide bond" evidence="9">
    <location>
        <begin position="3980"/>
        <end position="3989"/>
    </location>
</feature>
<evidence type="ECO:0000256" key="2">
    <source>
        <dbReference type="ARBA" id="ARBA00022692"/>
    </source>
</evidence>
<organism evidence="16 17">
    <name type="scientific">Bicyclus anynana</name>
    <name type="common">Squinting bush brown butterfly</name>
    <dbReference type="NCBI Taxonomy" id="110368"/>
    <lineage>
        <taxon>Eukaryota</taxon>
        <taxon>Metazoa</taxon>
        <taxon>Ecdysozoa</taxon>
        <taxon>Arthropoda</taxon>
        <taxon>Hexapoda</taxon>
        <taxon>Insecta</taxon>
        <taxon>Pterygota</taxon>
        <taxon>Neoptera</taxon>
        <taxon>Endopterygota</taxon>
        <taxon>Lepidoptera</taxon>
        <taxon>Glossata</taxon>
        <taxon>Ditrysia</taxon>
        <taxon>Papilionoidea</taxon>
        <taxon>Nymphalidae</taxon>
        <taxon>Satyrinae</taxon>
        <taxon>Satyrini</taxon>
        <taxon>Mycalesina</taxon>
        <taxon>Bicyclus</taxon>
    </lineage>
</organism>
<feature type="domain" description="Cadherin" evidence="15">
    <location>
        <begin position="354"/>
        <end position="460"/>
    </location>
</feature>
<dbReference type="RefSeq" id="XP_023936656.2">
    <property type="nucleotide sequence ID" value="XM_024080888.2"/>
</dbReference>
<keyword evidence="5 11" id="KW-1133">Transmembrane helix</keyword>
<dbReference type="CDD" id="cd00054">
    <property type="entry name" value="EGF_CA"/>
    <property type="match status" value="3"/>
</dbReference>
<evidence type="ECO:0000256" key="6">
    <source>
        <dbReference type="ARBA" id="ARBA00023136"/>
    </source>
</evidence>
<evidence type="ECO:0000256" key="11">
    <source>
        <dbReference type="SAM" id="Phobius"/>
    </source>
</evidence>
<feature type="domain" description="EGF-like" evidence="14">
    <location>
        <begin position="3954"/>
        <end position="3990"/>
    </location>
</feature>
<evidence type="ECO:0000313" key="16">
    <source>
        <dbReference type="Proteomes" id="UP001652582"/>
    </source>
</evidence>
<evidence type="ECO:0000256" key="3">
    <source>
        <dbReference type="ARBA" id="ARBA00022737"/>
    </source>
</evidence>
<evidence type="ECO:0000256" key="5">
    <source>
        <dbReference type="ARBA" id="ARBA00022989"/>
    </source>
</evidence>
<dbReference type="GO" id="GO:0035332">
    <property type="term" value="P:positive regulation of hippo signaling"/>
    <property type="evidence" value="ECO:0007669"/>
    <property type="project" value="UniProtKB-ARBA"/>
</dbReference>
<dbReference type="InterPro" id="IPR015919">
    <property type="entry name" value="Cadherin-like_sf"/>
</dbReference>
<dbReference type="PANTHER" id="PTHR24026:SF137">
    <property type="entry name" value="CADHERIN-RELATED TUMOR SUPPRESSOR"/>
    <property type="match status" value="1"/>
</dbReference>
<evidence type="ECO:0000256" key="4">
    <source>
        <dbReference type="ARBA" id="ARBA00022837"/>
    </source>
</evidence>
<dbReference type="SMART" id="SM00179">
    <property type="entry name" value="EGF_CA"/>
    <property type="match status" value="3"/>
</dbReference>
<dbReference type="SUPFAM" id="SSF57196">
    <property type="entry name" value="EGF/Laminin"/>
    <property type="match status" value="2"/>
</dbReference>
<feature type="domain" description="Cadherin" evidence="15">
    <location>
        <begin position="2885"/>
        <end position="2995"/>
    </location>
</feature>
<feature type="domain" description="Cadherin" evidence="15">
    <location>
        <begin position="566"/>
        <end position="673"/>
    </location>
</feature>
<dbReference type="SMART" id="SM00181">
    <property type="entry name" value="EGF"/>
    <property type="match status" value="5"/>
</dbReference>
<feature type="domain" description="Cadherin" evidence="15">
    <location>
        <begin position="3521"/>
        <end position="3626"/>
    </location>
</feature>
<evidence type="ECO:0000256" key="1">
    <source>
        <dbReference type="ARBA" id="ARBA00004370"/>
    </source>
</evidence>
<dbReference type="PRINTS" id="PR00205">
    <property type="entry name" value="CADHERIN"/>
</dbReference>
<dbReference type="OrthoDB" id="6252479at2759"/>
<dbReference type="PROSITE" id="PS50025">
    <property type="entry name" value="LAM_G_DOMAIN"/>
    <property type="match status" value="2"/>
</dbReference>
<feature type="domain" description="Cadherin" evidence="15">
    <location>
        <begin position="2784"/>
        <end position="2884"/>
    </location>
</feature>
<feature type="domain" description="Cadherin" evidence="15">
    <location>
        <begin position="1744"/>
        <end position="1832"/>
    </location>
</feature>
<feature type="disulfide bond" evidence="9">
    <location>
        <begin position="3901"/>
        <end position="3910"/>
    </location>
</feature>
<dbReference type="Gene3D" id="2.60.120.200">
    <property type="match status" value="2"/>
</dbReference>
<feature type="domain" description="Cadherin" evidence="15">
    <location>
        <begin position="2996"/>
        <end position="3100"/>
    </location>
</feature>
<keyword evidence="12" id="KW-0732">Signal</keyword>
<dbReference type="CDD" id="cd00110">
    <property type="entry name" value="LamG"/>
    <property type="match status" value="2"/>
</dbReference>
<keyword evidence="3" id="KW-0677">Repeat</keyword>
<dbReference type="Proteomes" id="UP001652582">
    <property type="component" value="Chromosome 9"/>
</dbReference>
<dbReference type="PANTHER" id="PTHR24026">
    <property type="entry name" value="FAT ATYPICAL CADHERIN-RELATED"/>
    <property type="match status" value="1"/>
</dbReference>
<feature type="domain" description="Laminin G" evidence="13">
    <location>
        <begin position="3991"/>
        <end position="4185"/>
    </location>
</feature>
<feature type="signal peptide" evidence="12">
    <location>
        <begin position="1"/>
        <end position="25"/>
    </location>
</feature>
<comment type="caution">
    <text evidence="9">Lacks conserved residue(s) required for the propagation of feature annotation.</text>
</comment>
<feature type="domain" description="Cadherin" evidence="15">
    <location>
        <begin position="3101"/>
        <end position="3205"/>
    </location>
</feature>
<dbReference type="GO" id="GO:0007156">
    <property type="term" value="P:homophilic cell adhesion via plasma membrane adhesion molecules"/>
    <property type="evidence" value="ECO:0007669"/>
    <property type="project" value="InterPro"/>
</dbReference>
<sequence length="4998" mass="551000">MTGMGRWHVVLTALALLTGAGAGAAAEQMQSRAVDTGVDLRVPEAQPIGTFVGKIPIKPGFTYRFNEPPKEFSLDPVTGEIKTNVILDRESVDRYAFVVLSSQPTYPIEVRLRVTDVNDNFPEFPEPIIAVAFSESAAAGTKLLLDAATDMDLGENGITNDYRIVDGDNEGKFRLNVTVNPSGQTSYLHLETTGKLDRETNDFYVLNISARDGGSPPKYGYLQVNVSILDVNDNPPIFDQSDFSVSLNESVPPGTTVLKVTATDSDLGDNSKITYEVTDTEKQFAVDPESGVITTIKKLNCPKYCSNTTCNMTCVLTVIAKDHGVPRQDARTYVTVNLIDANDHDPVITFTYVPPTANFATVDENAKNGSLVAAITVTDLDAGLNGITSVRIVSGNELFHFRLENSSSVYIVHVNGILDREEISKYNLTVVATDQGVPPRTATAFLVIHVNDVNDHEPVFEKSEYSTVLSEFAPSGTYVAGITASDEDSGVNAEIFYDFYDGNQQQWFSIDHLTGLVTTKSILDREIQGTVELNVSARDGGPNPKWAYTRLKVTILDENDEAPTFPQSQINATLAENIKPIKEILILTASDYDQGTNGSVSYYLSSNVERKYPNTFILDAITGQLSAAIEFDREKIPMYEIHVVAKDQGYPPQSSTATVFLKVLDVNDNDPMFYPKRYFKAIREDTNPGSAIIQVNALDLDEGENAKIVYKLESGGDGYFDIEPATGRIILQKDFRKAPKALYSLRVSCKDKGNKRAMDDAIVEIIKASQRKNLEFEGYNGYNFKIVEDEGTLKAQLGRFVGKVSTRIVNDMISYYIIEGDQKHVFKIDEKSGVITTQSNIDREDKMTYNLKIMAKSGQSFGFTTVNISILDINDNYPVFIEGRDEIFIPENMAVGQEVYFARATDRDSGSNRTVSYSLSYNIDNSFRISETTGVIYLNKAITSEPGSVLQIEVTAADNGRPVLSTKHTISAIIKDVNDHTPVFDHTSYETSLLESTVVNTRFFAISASDADLGLNGRISYTITEGNMDGKFGVFPDGYLYVRSSLDREEKDYYSLTIIASDHGKPPRSSQVPVVIHVLDENDNSPQFTNTTFIFKIKENEPADTFVGKLTASDKDIGRNAELTFSLPIVQNEFRIDSRNGFIRTLKTFDRESLAQTTGQNYITLTVTVSDNGKVKLSDSVRVTIYITDVNDNAPVFTRTPYSVDVSEGAVVGASIMRVYSTDADEGLNGDIYYKLIGGDDLGKFMLDEATGQLSINKPLDRESVDRYTLTIMAHDAGVATRLSSTTTIRVDVLDENDNAPVFTQTQMKVAVLETEPVNKKIIQFHANDADLGINNEIQFSITSGNRKETFFIDSYSGELFLHKRLDYEDLTTYVLNITATDNGSPSLSSSISFIVNVIDANDNAPVFTNTAIVRQIREGIPTHTPIVTVTAEDPDSGLNGKVYYSITHQDPNDGRRHFAINNVTGVIHTLLPIDREKTDTFRITVVAYDRAEPVSLRLSAEKLVTVIVEDINDNAPVFVSMNAAVINSERLGRSLNRGIFIMNVLARDMDSGTNGLVTYKLIHGGNDMFDLHRSNGALNLRYRPATPDARWNLVIKATDEAVLSEQKSTETYLTVIMGGTELEGITWTNVGSISVAENEPAGTAVLNMTNSYKGGLEYYIVNVTGDNKQVDRLFDIDSSLGILSTAVTLDRETGIDRYEVEICAVSTGTPLQSTTTKVEVVILDKNDSPPEFKNIPPAYFASEDLAPGQLIATITAEDPDTIGTITYSIETEEPTPFVLNGQSGQLTLKEPLDRETISEYQVVIRANDGMQFTDATIVIQVTDTNDNPPIFKENAYSFDIPENAARGSIVGTVAAIDLDSGPNAQLTYTVISDWANDVFSLNPQTGIFTLTARLDYEETQHYILVAQAQDNGHPSLSGTVTVYINVIDLNDNAPIFDPMSFSNEILEDVPIGSSVVTVSATDMDAGLNGKLIYSITSGDDNKDFIMTANGTILTGKMLDRETLPIYNLIVTARDLAKPPEPQLSATVQVTIQLKDVNDMAPEFVSTNMTTISENIPLNTVVMTVKAIDKDEGRNGYVEYFMSPNPETNGYFTLGNVDGILRATGKLDREQKSNFTITVSAKDRGDPPNVTKTKIHIKILDENDNSPVFDPKQYSAAVPENASIGASVLQVSATDVDEDANGRVRYSIASGDENRDFSISEDTGIVRVAKNLNFERKSRYILSVRAEDCAKDDVRFDTAELSISIQDINDNPPTFLDSPYLAYVMENVIPPNGGYILTVHAYDADSPPFNNQVRYFIKEGDADLFKINASSGQISLLRTLDRESQDEYTLSLVAMDTGSPPLTGSGTVKIIVQDVNDNSPDFQRQSYKTTVKENLPIETFILHAKAIDKDIGNNAKIKYSLLGDKSERFQIDPETGIILTNATLDREEWDKYYLIIMAQDSSTTDPRTVTANLTIIVEDENDNSPMFPQTVYEVYISERTIPDDFIFGVKATDNDVGLNKKIFYDLKGEHQNLFTINRDTGVIKAKENLVKYKDKHKSIFNLIILATDGGILPRQSSAELILIPKSGKNFPKFTVNNKLTFTFSEDTPEGVLVTRLSATSPKNGPTGLLQYSVAGGNVGDALRVEPMTGEIFITGKGLDYETMPLYEVWFEVKDSDNPPLKSFIEIEIKVTDANDNAPIIESALYNATVPEEESPPQMVIKIEAHDDDSNENGRIYFRLIDDYEETFVIDSESGEIFTNIALDRESIPFYEIVVQAVDHGVPQLAGTSTVLVSVLDKNDNPPRFTRLFSVNVTENAEIGSFVIRVTSSDLDIGANANATYSFVENPGEKFIIDPISGNVTVARSLDRELQDEYVLKVAAIDGAWRSETPLTITIQDQNDNAPEFEYSYYSFNFPELQNKNSFVGQVIATDKDKQGPNSIISYSLQQTSDLFTIDPATGEILSKFKMNYKRTSVNTSPENTYSVIVVATDNGKPPMSSECLVTINVVDANNNKPKFKDHEKLVPVPQDATLGEKIIKLIAEDAFDFGINAQVEYMVSGGNGTTYFSIDKVTGWIVVSKQFYYTGQYYELKIKAIDRGVPPQMDETRITFVVTGENIYSPRFTALSYQVIVPENEPVGSSILSLNAFDEDEGPNGIVRYAISSGNEDKEFQVDSISGTISISRPLDYDETQEYRLNITAKDLGFKPKEATATVTIILTDINDNAPLFNQSKYIAYLPENLPINSFIFKVQAIDIDSPKNSIVKYHINNEMTTLFYIDENTGKIFSKEIFDYEEKSVYRLEVLAENPDSVMRSTTEVIIHITGVNEYYPKFIQPVFHFDVSESADVGAHVGVIQATDQDSGDDGIIYYFFVGSSNDKGFGINSQTGVIRVARYLDRETQNRVVLTVLAKNSGGIHGNDTDEAQVIISIQDGNDPPEFLRHYYEATISEGANVGQKVIQVKAVDKDVRPQNNQFSFSIIDGNTNQNFKIDPQNGEIEVARVLDRETISTYSLIIGAIDTGTPPQTGTTTVKITLTDINDNGPVFDVNNFDGSVYENEPPNTSITTLSAKDPDLPPNGAPFSYTIIGGKHQSYVKVQKHTGILLTTKKIDREITPYLDVVIQIEDSGTPVMQSNYTIKINILDRNDNPPSPRSAHVMVHAFNGKIPPGKIADVKPNDPDVVGDYKCKIVKDSTSENSLSLFSIKKGCDLYTNSVRPGQGYSFSVSGNDGIHKDVISSISVEYFSFNNNTVEQSVTIRIMNMTSSDFLTNYYRIVLEIIKNGLKNMESIYLYSINEEKENIDLTIAIKEHNSFLKKDKSEKHLKTKESEIRKVLKRQVVIPYYPCSTHKCQNEGICTDAINVMEVTKITESSTLILTSPLVRHDYVCHCSDRFMGSNCEKRQDPCSPNPCQFGGQCRKQGHDFICTCPLRREGKTCELERDDVCSSNPCKNGGSCKESTDRNSFFCLCRPGYRGNQCEALVDSCRPNPCMYGGICISLKPGYRCSCTNGRYGTHCESSTFGFNELSYIQFPALDASTNDITIIFATTKSDALLLYNYGAQTGGRSDFIAIEILSGKPVFSFGGARTSITSVALMDTDKNLSDGKWYKLTATRNGRVISLSIATCTDHGDICTECEPGDSSCYGDDTGQAGTLNFNNEPLLIGGLHKADPVLERPGQIHSDDFVGCMHSITINGRVLNLTKPLQARGVEPNCERKETGPCYKEDICGMGECVDTWRTHYCKCDNNMISPDCLHSLQSISIGENGFISYVISEKHRRMQLLETFYGGNTIWGKKVGKNAGKNSLKVNNPAKYLSFFFKTHRKDGVLFYAATEKYYTLIELLGGKVCYTSKQNTIVNMSHTEQPDVSDGNWHNVTLLSHGRSIRLIVDDKNIGEELDAAGVHDFLDPYLTTLSLGGTKADWVSAFNKFEGCLANFTINNEVQPFSGNGSIFKEVIKTGKIIVGCHNSFGIGLTQSPDPLSIGLTLVIVFFIILIVAIFASFIVFRLRKQKKEKGSVPVGKSSVVHTKQNGGPAMLNAPNLIAGTNDSLMNRNIHGNETSLNNYMSENADIMRNVGHIVGPELLSKKYKDREIMNLDAPRPQRPDIIEREVVGKSPALRDDHHPPPPLSSNNSHHNHDHPSGMDINSEIPEHYDLENASSIAPSDIDIVYHYKGFREAAGVRKYKATPPPIAGYHHKHQTPQHRHSPHHPSGYPPRVLSQSSQPPPQPRQHQTTPLARLSPSSELSQQPRILTLHDISGKPLQSALLATTSSSGGVGKDALHSNSERSLNSPVMSQLSGQSSSAGRKTPSATAQVPQVVSVGTGAVGLTAEEIERMNARQRTSSLVSTLDAVSSSSEAPRGGGVGHHIMSHRHHSQPVDNRSSTGSDDESGNDSFTCSEIEYDNNSISADKPDDVRRPNVNNGNNSKKPILPPPYESFDSSFRGSLSTLVASDDDLAPHVGSALYRQTNGSPAPATLGWDYLLNWGPNFESMIGVFKDIAELPDSVNGRMSSSLRLPNGTPKPSEEYV</sequence>
<feature type="domain" description="Cadherin" evidence="15">
    <location>
        <begin position="2150"/>
        <end position="2255"/>
    </location>
</feature>
<reference evidence="17" key="1">
    <citation type="submission" date="2025-08" db="UniProtKB">
        <authorList>
            <consortium name="RefSeq"/>
        </authorList>
    </citation>
    <scope>IDENTIFICATION</scope>
</reference>
<feature type="domain" description="Cadherin" evidence="15">
    <location>
        <begin position="61"/>
        <end position="124"/>
    </location>
</feature>
<keyword evidence="4 8" id="KW-0106">Calcium</keyword>
<evidence type="ECO:0000256" key="7">
    <source>
        <dbReference type="ARBA" id="ARBA00023157"/>
    </source>
</evidence>
<dbReference type="PROSITE" id="PS00232">
    <property type="entry name" value="CADHERIN_1"/>
    <property type="match status" value="17"/>
</dbReference>
<proteinExistence type="predicted"/>
<feature type="transmembrane region" description="Helical" evidence="11">
    <location>
        <begin position="4452"/>
        <end position="4475"/>
    </location>
</feature>
<dbReference type="GO" id="GO:0007560">
    <property type="term" value="P:imaginal disc morphogenesis"/>
    <property type="evidence" value="ECO:0007669"/>
    <property type="project" value="UniProtKB-ARBA"/>
</dbReference>
<feature type="domain" description="Laminin G" evidence="13">
    <location>
        <begin position="4265"/>
        <end position="4435"/>
    </location>
</feature>
<evidence type="ECO:0000256" key="9">
    <source>
        <dbReference type="PROSITE-ProRule" id="PRU00076"/>
    </source>
</evidence>
<feature type="domain" description="EGF-like" evidence="14">
    <location>
        <begin position="3914"/>
        <end position="3952"/>
    </location>
</feature>
<dbReference type="GO" id="GO:0042067">
    <property type="term" value="P:establishment of ommatidial planar polarity"/>
    <property type="evidence" value="ECO:0007669"/>
    <property type="project" value="UniProtKB-ARBA"/>
</dbReference>
<feature type="compositionally biased region" description="Basic residues" evidence="10">
    <location>
        <begin position="4664"/>
        <end position="4678"/>
    </location>
</feature>
<dbReference type="PROSITE" id="PS50026">
    <property type="entry name" value="EGF_3"/>
    <property type="match status" value="3"/>
</dbReference>
<dbReference type="PROSITE" id="PS01186">
    <property type="entry name" value="EGF_2"/>
    <property type="match status" value="1"/>
</dbReference>
<feature type="compositionally biased region" description="Polar residues" evidence="10">
    <location>
        <begin position="4817"/>
        <end position="4827"/>
    </location>
</feature>
<feature type="domain" description="Cadherin" evidence="15">
    <location>
        <begin position="1304"/>
        <end position="1408"/>
    </location>
</feature>
<dbReference type="InterPro" id="IPR000742">
    <property type="entry name" value="EGF"/>
</dbReference>
<dbReference type="CDD" id="cd11304">
    <property type="entry name" value="Cadherin_repeat"/>
    <property type="match status" value="34"/>
</dbReference>
<dbReference type="Pfam" id="PF00054">
    <property type="entry name" value="Laminin_G_1"/>
    <property type="match status" value="1"/>
</dbReference>
<dbReference type="Gene3D" id="2.60.40.60">
    <property type="entry name" value="Cadherins"/>
    <property type="match status" value="34"/>
</dbReference>
<feature type="domain" description="Cadherin" evidence="15">
    <location>
        <begin position="3415"/>
        <end position="3520"/>
    </location>
</feature>
<feature type="domain" description="Cadherin" evidence="15">
    <location>
        <begin position="239"/>
        <end position="348"/>
    </location>
</feature>
<gene>
    <name evidence="17" type="primary">LOC112044893</name>
</gene>
<keyword evidence="2 11" id="KW-0812">Transmembrane</keyword>
<evidence type="ECO:0000259" key="15">
    <source>
        <dbReference type="PROSITE" id="PS50268"/>
    </source>
</evidence>
<feature type="domain" description="Cadherin" evidence="15">
    <location>
        <begin position="1938"/>
        <end position="2044"/>
    </location>
</feature>
<dbReference type="InterPro" id="IPR002126">
    <property type="entry name" value="Cadherin-like_dom"/>
</dbReference>
<dbReference type="GO" id="GO:0048589">
    <property type="term" value="P:developmental growth"/>
    <property type="evidence" value="ECO:0007669"/>
    <property type="project" value="UniProtKB-ARBA"/>
</dbReference>
<dbReference type="GO" id="GO:0016477">
    <property type="term" value="P:cell migration"/>
    <property type="evidence" value="ECO:0007669"/>
    <property type="project" value="UniProtKB-ARBA"/>
</dbReference>
<keyword evidence="16" id="KW-1185">Reference proteome</keyword>
<dbReference type="InterPro" id="IPR020894">
    <property type="entry name" value="Cadherin_CS"/>
</dbReference>
<feature type="domain" description="Cadherin" evidence="15">
    <location>
        <begin position="2256"/>
        <end position="2362"/>
    </location>
</feature>
<evidence type="ECO:0000313" key="17">
    <source>
        <dbReference type="RefSeq" id="XP_023936656.2"/>
    </source>
</evidence>
<feature type="disulfide bond" evidence="9">
    <location>
        <begin position="3923"/>
        <end position="3940"/>
    </location>
</feature>
<evidence type="ECO:0000259" key="13">
    <source>
        <dbReference type="PROSITE" id="PS50025"/>
    </source>
</evidence>
<dbReference type="SUPFAM" id="SSF49899">
    <property type="entry name" value="Concanavalin A-like lectins/glucanases"/>
    <property type="match status" value="2"/>
</dbReference>
<feature type="domain" description="Cadherin" evidence="15">
    <location>
        <begin position="2468"/>
        <end position="2573"/>
    </location>
</feature>
<dbReference type="GeneID" id="112044893"/>
<keyword evidence="7 9" id="KW-1015">Disulfide bond</keyword>
<feature type="compositionally biased region" description="Polar residues" evidence="10">
    <location>
        <begin position="4862"/>
        <end position="4878"/>
    </location>
</feature>
<evidence type="ECO:0000256" key="10">
    <source>
        <dbReference type="SAM" id="MobiDB-lite"/>
    </source>
</evidence>
<feature type="region of interest" description="Disordered" evidence="10">
    <location>
        <begin position="4740"/>
        <end position="4786"/>
    </location>
</feature>
<dbReference type="KEGG" id="bany:112044893"/>
<keyword evidence="9" id="KW-0245">EGF-like domain</keyword>
<dbReference type="GO" id="GO:0090251">
    <property type="term" value="P:protein localization involved in establishment of planar polarity"/>
    <property type="evidence" value="ECO:0007669"/>
    <property type="project" value="UniProtKB-ARBA"/>
</dbReference>
<feature type="chain" id="PRO_5047279814" evidence="12">
    <location>
        <begin position="26"/>
        <end position="4998"/>
    </location>
</feature>
<feature type="region of interest" description="Disordered" evidence="10">
    <location>
        <begin position="4977"/>
        <end position="4998"/>
    </location>
</feature>
<dbReference type="Pfam" id="PF00008">
    <property type="entry name" value="EGF"/>
    <property type="match status" value="1"/>
</dbReference>
<evidence type="ECO:0000256" key="8">
    <source>
        <dbReference type="PROSITE-ProRule" id="PRU00043"/>
    </source>
</evidence>
<accession>A0A6J1N1C3</accession>
<dbReference type="GO" id="GO:0005509">
    <property type="term" value="F:calcium ion binding"/>
    <property type="evidence" value="ECO:0007669"/>
    <property type="project" value="UniProtKB-UniRule"/>
</dbReference>
<feature type="region of interest" description="Disordered" evidence="10">
    <location>
        <begin position="4586"/>
        <end position="4617"/>
    </location>
</feature>
<evidence type="ECO:0000256" key="12">
    <source>
        <dbReference type="SAM" id="SignalP"/>
    </source>
</evidence>
<dbReference type="InterPro" id="IPR001791">
    <property type="entry name" value="Laminin_G"/>
</dbReference>
<feature type="domain" description="Cadherin" evidence="15">
    <location>
        <begin position="881"/>
        <end position="984"/>
    </location>
</feature>
<feature type="domain" description="Cadherin" evidence="15">
    <location>
        <begin position="674"/>
        <end position="880"/>
    </location>
</feature>
<feature type="domain" description="Cadherin" evidence="15">
    <location>
        <begin position="1409"/>
        <end position="1519"/>
    </location>
</feature>
<dbReference type="GO" id="GO:0048699">
    <property type="term" value="P:generation of neurons"/>
    <property type="evidence" value="ECO:0007669"/>
    <property type="project" value="UniProtKB-ARBA"/>
</dbReference>
<feature type="region of interest" description="Disordered" evidence="10">
    <location>
        <begin position="4817"/>
        <end position="4906"/>
    </location>
</feature>
<feature type="domain" description="Cadherin" evidence="15">
    <location>
        <begin position="3309"/>
        <end position="3414"/>
    </location>
</feature>